<evidence type="ECO:0000256" key="9">
    <source>
        <dbReference type="SAM" id="SignalP"/>
    </source>
</evidence>
<feature type="active site" description="Nucleophile" evidence="7">
    <location>
        <position position="434"/>
    </location>
</feature>
<feature type="region of interest" description="Disordered" evidence="8">
    <location>
        <begin position="92"/>
        <end position="173"/>
    </location>
</feature>
<gene>
    <name evidence="11" type="ORF">D8780_10475</name>
</gene>
<feature type="compositionally biased region" description="Basic and acidic residues" evidence="8">
    <location>
        <begin position="92"/>
        <end position="115"/>
    </location>
</feature>
<sequence>MRIPLFLLAASAIPLALMMPAAQAQIPADVVIGRNGERIFLDPATGEVLTVQPPSDVRELPPEPYYDAPTDQNWQRLDRESEIRDIIRSERQAERERREMREAMRAEREQAEQRLRQRRGTVADQVPVVPEPNESEPVQDPQPLPSDMASTQDPADAGLPDAVDDPTVEAPKASADLPLGKMTVAKAQILLDRVGASPGVIDGVKGQNMLYAMDSWRKLTGELVDFTNEEAIDAALAERGGDAFEDYTITAEDVAGPYVAAIPSDYGEKAAMPGMRYTSAKEAIAERFHMDEDFLVALNPGIDFDRQGQTIRVANTGSATSGKVARIVADKGREQVVAYDSAGRLVASYPATIGSSDTPSPSGTVKVERIAFNPNYTYDPNKNFKQGENDKILTIPPGPNGPVGSIWIALSKPTYGIHGTPEPSKIGKTASHGCVRLTNWDATELAKMVEPGTVVQFEE</sequence>
<dbReference type="GO" id="GO:0005576">
    <property type="term" value="C:extracellular region"/>
    <property type="evidence" value="ECO:0007669"/>
    <property type="project" value="TreeGrafter"/>
</dbReference>
<dbReference type="GO" id="GO:0071972">
    <property type="term" value="F:peptidoglycan L,D-transpeptidase activity"/>
    <property type="evidence" value="ECO:0007669"/>
    <property type="project" value="TreeGrafter"/>
</dbReference>
<dbReference type="InterPro" id="IPR050979">
    <property type="entry name" value="LD-transpeptidase"/>
</dbReference>
<keyword evidence="5 7" id="KW-0573">Peptidoglycan synthesis</keyword>
<evidence type="ECO:0000256" key="8">
    <source>
        <dbReference type="SAM" id="MobiDB-lite"/>
    </source>
</evidence>
<evidence type="ECO:0000256" key="3">
    <source>
        <dbReference type="ARBA" id="ARBA00022679"/>
    </source>
</evidence>
<evidence type="ECO:0000256" key="2">
    <source>
        <dbReference type="ARBA" id="ARBA00005992"/>
    </source>
</evidence>
<dbReference type="PANTHER" id="PTHR30582:SF30">
    <property type="entry name" value="BLR4375 PROTEIN"/>
    <property type="match status" value="1"/>
</dbReference>
<evidence type="ECO:0000259" key="10">
    <source>
        <dbReference type="PROSITE" id="PS52029"/>
    </source>
</evidence>
<protein>
    <submittedName>
        <fullName evidence="11">L,D-transpeptidase</fullName>
    </submittedName>
</protein>
<dbReference type="SUPFAM" id="SSF141523">
    <property type="entry name" value="L,D-transpeptidase catalytic domain-like"/>
    <property type="match status" value="1"/>
</dbReference>
<evidence type="ECO:0000256" key="1">
    <source>
        <dbReference type="ARBA" id="ARBA00004752"/>
    </source>
</evidence>
<evidence type="ECO:0000256" key="5">
    <source>
        <dbReference type="ARBA" id="ARBA00022984"/>
    </source>
</evidence>
<comment type="caution">
    <text evidence="11">The sequence shown here is derived from an EMBL/GenBank/DDBJ whole genome shotgun (WGS) entry which is preliminary data.</text>
</comment>
<comment type="pathway">
    <text evidence="1 7">Cell wall biogenesis; peptidoglycan biosynthesis.</text>
</comment>
<comment type="similarity">
    <text evidence="2">Belongs to the YkuD family.</text>
</comment>
<dbReference type="EMBL" id="RCWN01000001">
    <property type="protein sequence ID" value="RLQ88566.1"/>
    <property type="molecule type" value="Genomic_DNA"/>
</dbReference>
<dbReference type="AlphaFoldDB" id="A0A3L7JD18"/>
<feature type="signal peptide" evidence="9">
    <location>
        <begin position="1"/>
        <end position="24"/>
    </location>
</feature>
<dbReference type="Pfam" id="PF03734">
    <property type="entry name" value="YkuD"/>
    <property type="match status" value="1"/>
</dbReference>
<evidence type="ECO:0000256" key="4">
    <source>
        <dbReference type="ARBA" id="ARBA00022960"/>
    </source>
</evidence>
<dbReference type="PANTHER" id="PTHR30582">
    <property type="entry name" value="L,D-TRANSPEPTIDASE"/>
    <property type="match status" value="1"/>
</dbReference>
<dbReference type="CDD" id="cd16913">
    <property type="entry name" value="YkuD_like"/>
    <property type="match status" value="1"/>
</dbReference>
<dbReference type="UniPathway" id="UPA00219"/>
<dbReference type="PROSITE" id="PS52029">
    <property type="entry name" value="LD_TPASE"/>
    <property type="match status" value="1"/>
</dbReference>
<evidence type="ECO:0000256" key="7">
    <source>
        <dbReference type="PROSITE-ProRule" id="PRU01373"/>
    </source>
</evidence>
<dbReference type="InterPro" id="IPR005490">
    <property type="entry name" value="LD_TPept_cat_dom"/>
</dbReference>
<dbReference type="InterPro" id="IPR038063">
    <property type="entry name" value="Transpep_catalytic_dom"/>
</dbReference>
<feature type="active site" description="Proton donor/acceptor" evidence="7">
    <location>
        <position position="418"/>
    </location>
</feature>
<keyword evidence="3" id="KW-0808">Transferase</keyword>
<feature type="domain" description="L,D-TPase catalytic" evidence="10">
    <location>
        <begin position="325"/>
        <end position="458"/>
    </location>
</feature>
<dbReference type="GO" id="GO:0016740">
    <property type="term" value="F:transferase activity"/>
    <property type="evidence" value="ECO:0007669"/>
    <property type="project" value="UniProtKB-KW"/>
</dbReference>
<dbReference type="Proteomes" id="UP000281094">
    <property type="component" value="Unassembled WGS sequence"/>
</dbReference>
<dbReference type="RefSeq" id="WP_121645532.1">
    <property type="nucleotide sequence ID" value="NZ_RCWN01000001.1"/>
</dbReference>
<proteinExistence type="inferred from homology"/>
<evidence type="ECO:0000313" key="11">
    <source>
        <dbReference type="EMBL" id="RLQ88566.1"/>
    </source>
</evidence>
<feature type="compositionally biased region" description="Low complexity" evidence="8">
    <location>
        <begin position="126"/>
        <end position="138"/>
    </location>
</feature>
<keyword evidence="9" id="KW-0732">Signal</keyword>
<organism evidence="11 12">
    <name type="scientific">Notoacmeibacter ruber</name>
    <dbReference type="NCBI Taxonomy" id="2670375"/>
    <lineage>
        <taxon>Bacteria</taxon>
        <taxon>Pseudomonadati</taxon>
        <taxon>Pseudomonadota</taxon>
        <taxon>Alphaproteobacteria</taxon>
        <taxon>Hyphomicrobiales</taxon>
        <taxon>Notoacmeibacteraceae</taxon>
        <taxon>Notoacmeibacter</taxon>
    </lineage>
</organism>
<feature type="chain" id="PRO_5018201408" evidence="9">
    <location>
        <begin position="25"/>
        <end position="459"/>
    </location>
</feature>
<keyword evidence="4 7" id="KW-0133">Cell shape</keyword>
<name>A0A3L7JD18_9HYPH</name>
<dbReference type="GO" id="GO:0071555">
    <property type="term" value="P:cell wall organization"/>
    <property type="evidence" value="ECO:0007669"/>
    <property type="project" value="UniProtKB-UniRule"/>
</dbReference>
<evidence type="ECO:0000313" key="12">
    <source>
        <dbReference type="Proteomes" id="UP000281094"/>
    </source>
</evidence>
<dbReference type="GO" id="GO:0018104">
    <property type="term" value="P:peptidoglycan-protein cross-linking"/>
    <property type="evidence" value="ECO:0007669"/>
    <property type="project" value="TreeGrafter"/>
</dbReference>
<dbReference type="GO" id="GO:0008360">
    <property type="term" value="P:regulation of cell shape"/>
    <property type="evidence" value="ECO:0007669"/>
    <property type="project" value="UniProtKB-UniRule"/>
</dbReference>
<dbReference type="Gene3D" id="2.40.440.10">
    <property type="entry name" value="L,D-transpeptidase catalytic domain-like"/>
    <property type="match status" value="1"/>
</dbReference>
<keyword evidence="12" id="KW-1185">Reference proteome</keyword>
<keyword evidence="6 7" id="KW-0961">Cell wall biogenesis/degradation</keyword>
<evidence type="ECO:0000256" key="6">
    <source>
        <dbReference type="ARBA" id="ARBA00023316"/>
    </source>
</evidence>
<accession>A0A3L7JD18</accession>
<reference evidence="11 12" key="1">
    <citation type="submission" date="2018-10" db="EMBL/GenBank/DDBJ databases">
        <title>Notoacmeibacter sp. M2BS9Y-3-1, whole genome shotgun sequence.</title>
        <authorList>
            <person name="Tuo L."/>
        </authorList>
    </citation>
    <scope>NUCLEOTIDE SEQUENCE [LARGE SCALE GENOMIC DNA]</scope>
    <source>
        <strain evidence="11 12">M2BS9Y-3-1</strain>
    </source>
</reference>